<organism evidence="1 2">
    <name type="scientific">Planobacterium oryzisoli</name>
    <dbReference type="NCBI Taxonomy" id="2771435"/>
    <lineage>
        <taxon>Bacteria</taxon>
        <taxon>Pseudomonadati</taxon>
        <taxon>Bacteroidota</taxon>
        <taxon>Flavobacteriia</taxon>
        <taxon>Flavobacteriales</taxon>
        <taxon>Weeksellaceae</taxon>
        <taxon>Chryseobacterium group</taxon>
        <taxon>Chryseobacterium</taxon>
    </lineage>
</organism>
<comment type="caution">
    <text evidence="1">The sequence shown here is derived from an EMBL/GenBank/DDBJ whole genome shotgun (WGS) entry which is preliminary data.</text>
</comment>
<gene>
    <name evidence="1" type="ORF">IC612_07595</name>
</gene>
<dbReference type="Proteomes" id="UP000694480">
    <property type="component" value="Unassembled WGS sequence"/>
</dbReference>
<sequence length="201" mass="22664">MQKSLKVQIQDLAQVNESRKNDLTPLISYIRKKRANAEAVNLNFICTHNSRRSHLSQIWAQTMAFYFKIDNLFCYSGGTEETALYPKVADTLKNQGFTVLEISEGKNPIYAIKFAENAPAIICFSKKYDHPFNPSSNFAAVMTCDNADQGCPFVAGADGRFPVKYRDPKVSDGTPSQDEVYRERSLAIASEMYYIFSQVAE</sequence>
<dbReference type="Gene3D" id="3.40.50.2300">
    <property type="match status" value="1"/>
</dbReference>
<dbReference type="SUPFAM" id="SSF52788">
    <property type="entry name" value="Phosphotyrosine protein phosphatases I"/>
    <property type="match status" value="1"/>
</dbReference>
<dbReference type="PANTHER" id="PTHR43428">
    <property type="entry name" value="ARSENATE REDUCTASE"/>
    <property type="match status" value="1"/>
</dbReference>
<protein>
    <submittedName>
        <fullName evidence="1">Protein-tyrosine-phosphatase</fullName>
    </submittedName>
</protein>
<name>A0A930YWE7_9FLAO</name>
<keyword evidence="2" id="KW-1185">Reference proteome</keyword>
<evidence type="ECO:0000313" key="1">
    <source>
        <dbReference type="EMBL" id="MBF5027659.1"/>
    </source>
</evidence>
<proteinExistence type="predicted"/>
<dbReference type="RefSeq" id="WP_194739584.1">
    <property type="nucleotide sequence ID" value="NZ_JADKYY010000008.1"/>
</dbReference>
<dbReference type="InterPro" id="IPR036196">
    <property type="entry name" value="Ptyr_pPase_sf"/>
</dbReference>
<accession>A0A930YWE7</accession>
<dbReference type="AlphaFoldDB" id="A0A930YWE7"/>
<dbReference type="PANTHER" id="PTHR43428:SF1">
    <property type="entry name" value="ARSENATE REDUCTASE"/>
    <property type="match status" value="1"/>
</dbReference>
<reference evidence="1" key="1">
    <citation type="submission" date="2020-11" db="EMBL/GenBank/DDBJ databases">
        <title>Genome seq and assembly of Planobacterium sp.</title>
        <authorList>
            <person name="Chhetri G."/>
        </authorList>
    </citation>
    <scope>NUCLEOTIDE SEQUENCE</scope>
    <source>
        <strain evidence="1">GCR5</strain>
    </source>
</reference>
<dbReference type="EMBL" id="JADKYY010000008">
    <property type="protein sequence ID" value="MBF5027659.1"/>
    <property type="molecule type" value="Genomic_DNA"/>
</dbReference>
<evidence type="ECO:0000313" key="2">
    <source>
        <dbReference type="Proteomes" id="UP000694480"/>
    </source>
</evidence>